<dbReference type="Pfam" id="PF00550">
    <property type="entry name" value="PP-binding"/>
    <property type="match status" value="1"/>
</dbReference>
<dbReference type="InterPro" id="IPR023213">
    <property type="entry name" value="CAT-like_dom_sf"/>
</dbReference>
<evidence type="ECO:0000313" key="5">
    <source>
        <dbReference type="EMBL" id="PRY76550.1"/>
    </source>
</evidence>
<dbReference type="RefSeq" id="WP_106358203.1">
    <property type="nucleotide sequence ID" value="NZ_PVTP01000008.1"/>
</dbReference>
<dbReference type="GO" id="GO:0031177">
    <property type="term" value="F:phosphopantetheine binding"/>
    <property type="evidence" value="ECO:0007669"/>
    <property type="project" value="InterPro"/>
</dbReference>
<evidence type="ECO:0000256" key="2">
    <source>
        <dbReference type="ARBA" id="ARBA00022450"/>
    </source>
</evidence>
<feature type="domain" description="Carrier" evidence="4">
    <location>
        <begin position="171"/>
        <end position="246"/>
    </location>
</feature>
<evidence type="ECO:0000259" key="4">
    <source>
        <dbReference type="PROSITE" id="PS50075"/>
    </source>
</evidence>
<accession>A0A2T0VXH2</accession>
<keyword evidence="3" id="KW-0597">Phosphoprotein</keyword>
<dbReference type="OrthoDB" id="9778690at2"/>
<dbReference type="AlphaFoldDB" id="A0A2T0VXH2"/>
<dbReference type="PROSITE" id="PS00012">
    <property type="entry name" value="PHOSPHOPANTETHEINE"/>
    <property type="match status" value="1"/>
</dbReference>
<dbReference type="InterPro" id="IPR001242">
    <property type="entry name" value="Condensation_dom"/>
</dbReference>
<dbReference type="Gene3D" id="3.30.559.30">
    <property type="entry name" value="Nonribosomal peptide synthetase, condensation domain"/>
    <property type="match status" value="1"/>
</dbReference>
<dbReference type="SMART" id="SM00823">
    <property type="entry name" value="PKS_PP"/>
    <property type="match status" value="1"/>
</dbReference>
<dbReference type="EMBL" id="PVTP01000008">
    <property type="protein sequence ID" value="PRY76550.1"/>
    <property type="molecule type" value="Genomic_DNA"/>
</dbReference>
<reference evidence="5 6" key="1">
    <citation type="submission" date="2018-03" db="EMBL/GenBank/DDBJ databases">
        <title>Genomic Encyclopedia of Archaeal and Bacterial Type Strains, Phase II (KMG-II): from individual species to whole genera.</title>
        <authorList>
            <person name="Goeker M."/>
        </authorList>
    </citation>
    <scope>NUCLEOTIDE SEQUENCE [LARGE SCALE GENOMIC DNA]</scope>
    <source>
        <strain evidence="5 6">DSM 101533</strain>
    </source>
</reference>
<comment type="cofactor">
    <cofactor evidence="1">
        <name>pantetheine 4'-phosphate</name>
        <dbReference type="ChEBI" id="CHEBI:47942"/>
    </cofactor>
</comment>
<dbReference type="InterPro" id="IPR020806">
    <property type="entry name" value="PKS_PP-bd"/>
</dbReference>
<keyword evidence="6" id="KW-1185">Reference proteome</keyword>
<protein>
    <submittedName>
        <fullName evidence="5">Phosphopantetheine binding protein</fullName>
    </submittedName>
</protein>
<dbReference type="GO" id="GO:0044550">
    <property type="term" value="P:secondary metabolite biosynthetic process"/>
    <property type="evidence" value="ECO:0007669"/>
    <property type="project" value="TreeGrafter"/>
</dbReference>
<name>A0A2T0VXH2_9RHOB</name>
<evidence type="ECO:0000256" key="1">
    <source>
        <dbReference type="ARBA" id="ARBA00001957"/>
    </source>
</evidence>
<comment type="caution">
    <text evidence="5">The sequence shown here is derived from an EMBL/GenBank/DDBJ whole genome shotgun (WGS) entry which is preliminary data.</text>
</comment>
<dbReference type="PROSITE" id="PS50075">
    <property type="entry name" value="CARRIER"/>
    <property type="match status" value="1"/>
</dbReference>
<dbReference type="GO" id="GO:0005737">
    <property type="term" value="C:cytoplasm"/>
    <property type="evidence" value="ECO:0007669"/>
    <property type="project" value="TreeGrafter"/>
</dbReference>
<evidence type="ECO:0000313" key="6">
    <source>
        <dbReference type="Proteomes" id="UP000238007"/>
    </source>
</evidence>
<sequence>MTKHNPHTDDQFGSRPATPDEARIWLEHMQTENGLVPSVQLVQLPAETEPGTIAAAFVQLVIDTPELGRSYHFDDTGELLVRPSQTTAGLQIRWAQNASQVAQVVTDLAAETWDLATRGPLALALIMAQNTTHLALIRHPIAADLPDSNMLLATLAPKAENQATDLALQDTATDQTTQTILDEFRLALDAPEMTADSDFFDFGGHSLVATRVIGRLASQHGFELRFNDLFSHATAASLAKVAKIETPAADQQADDWAAVKPGPLPTLYETTERTPLSHAQASLWKIYAALGFGPMFNIPFVLRFLDPVDETVFAAAFRDILERHPALRSRFIAEGDTVEQECIPMSEVDQQQWFWPSEGVQDPAPILGEEAGYDFDLARDLPIRLRFVRDAEGQTLSFLFHHIVVDEWSVNLMMDDLAKAYAARVAGNAPDWGEPIAPFHAFAHKQAASGFDQDALDYWVDALKDASPPQPIRAATAAPWQPPADGHAADGGWTEIMLDRPVSDALYALSKDCSASLFNTVYAAISCALQRLAGLDDLTIGTSASGRTDPEYFDTIGYFTTVTAHSLRTPGHLTPRALIGNVRDMINGSLPYCEIPIDLVEDALTGGKAPLGEHMFEVFIQIHAQNKLNGTLEGPQGPIRFRQVDPEKSDSVLGLQFEVVEDVIEGAKRLRVMMSYRTAHYGPDDVKALISAVENSCAAFASDNAADRPLAELLP</sequence>
<gene>
    <name evidence="5" type="ORF">CLV80_10814</name>
</gene>
<dbReference type="PANTHER" id="PTHR45527">
    <property type="entry name" value="NONRIBOSOMAL PEPTIDE SYNTHETASE"/>
    <property type="match status" value="1"/>
</dbReference>
<dbReference type="GO" id="GO:0043041">
    <property type="term" value="P:amino acid activation for nonribosomal peptide biosynthetic process"/>
    <property type="evidence" value="ECO:0007669"/>
    <property type="project" value="TreeGrafter"/>
</dbReference>
<dbReference type="Gene3D" id="1.10.1200.10">
    <property type="entry name" value="ACP-like"/>
    <property type="match status" value="1"/>
</dbReference>
<keyword evidence="2" id="KW-0596">Phosphopantetheine</keyword>
<dbReference type="Gene3D" id="3.30.559.10">
    <property type="entry name" value="Chloramphenicol acetyltransferase-like domain"/>
    <property type="match status" value="1"/>
</dbReference>
<dbReference type="Pfam" id="PF00668">
    <property type="entry name" value="Condensation"/>
    <property type="match status" value="1"/>
</dbReference>
<dbReference type="PANTHER" id="PTHR45527:SF1">
    <property type="entry name" value="FATTY ACID SYNTHASE"/>
    <property type="match status" value="1"/>
</dbReference>
<evidence type="ECO:0000256" key="3">
    <source>
        <dbReference type="ARBA" id="ARBA00022553"/>
    </source>
</evidence>
<dbReference type="SUPFAM" id="SSF47336">
    <property type="entry name" value="ACP-like"/>
    <property type="match status" value="1"/>
</dbReference>
<organism evidence="5 6">
    <name type="scientific">Yoonia maritima</name>
    <dbReference type="NCBI Taxonomy" id="1435347"/>
    <lineage>
        <taxon>Bacteria</taxon>
        <taxon>Pseudomonadati</taxon>
        <taxon>Pseudomonadota</taxon>
        <taxon>Alphaproteobacteria</taxon>
        <taxon>Rhodobacterales</taxon>
        <taxon>Paracoccaceae</taxon>
        <taxon>Yoonia</taxon>
    </lineage>
</organism>
<dbReference type="InterPro" id="IPR036736">
    <property type="entry name" value="ACP-like_sf"/>
</dbReference>
<dbReference type="GO" id="GO:0003824">
    <property type="term" value="F:catalytic activity"/>
    <property type="evidence" value="ECO:0007669"/>
    <property type="project" value="InterPro"/>
</dbReference>
<dbReference type="InterPro" id="IPR009081">
    <property type="entry name" value="PP-bd_ACP"/>
</dbReference>
<dbReference type="SUPFAM" id="SSF52777">
    <property type="entry name" value="CoA-dependent acyltransferases"/>
    <property type="match status" value="3"/>
</dbReference>
<dbReference type="Proteomes" id="UP000238007">
    <property type="component" value="Unassembled WGS sequence"/>
</dbReference>
<proteinExistence type="predicted"/>
<dbReference type="InterPro" id="IPR006162">
    <property type="entry name" value="Ppantetheine_attach_site"/>
</dbReference>